<protein>
    <submittedName>
        <fullName evidence="1">Uncharacterized protein</fullName>
    </submittedName>
</protein>
<dbReference type="EMBL" id="MU267640">
    <property type="protein sequence ID" value="KAH7912965.1"/>
    <property type="molecule type" value="Genomic_DNA"/>
</dbReference>
<organism evidence="1 2">
    <name type="scientific">Hygrophoropsis aurantiaca</name>
    <dbReference type="NCBI Taxonomy" id="72124"/>
    <lineage>
        <taxon>Eukaryota</taxon>
        <taxon>Fungi</taxon>
        <taxon>Dikarya</taxon>
        <taxon>Basidiomycota</taxon>
        <taxon>Agaricomycotina</taxon>
        <taxon>Agaricomycetes</taxon>
        <taxon>Agaricomycetidae</taxon>
        <taxon>Boletales</taxon>
        <taxon>Coniophorineae</taxon>
        <taxon>Hygrophoropsidaceae</taxon>
        <taxon>Hygrophoropsis</taxon>
    </lineage>
</organism>
<gene>
    <name evidence="1" type="ORF">BJ138DRAFT_1124801</name>
</gene>
<sequence>MLDALVNRPNNILERQKAIQSSHLPVYYRLPRSKLYVKSYMALWSIGMVGTTLGIYTLAFGKPAAKE</sequence>
<evidence type="ECO:0000313" key="1">
    <source>
        <dbReference type="EMBL" id="KAH7912965.1"/>
    </source>
</evidence>
<comment type="caution">
    <text evidence="1">The sequence shown here is derived from an EMBL/GenBank/DDBJ whole genome shotgun (WGS) entry which is preliminary data.</text>
</comment>
<proteinExistence type="predicted"/>
<accession>A0ACB8AIE9</accession>
<dbReference type="Proteomes" id="UP000790377">
    <property type="component" value="Unassembled WGS sequence"/>
</dbReference>
<name>A0ACB8AIE9_9AGAM</name>
<reference evidence="1" key="1">
    <citation type="journal article" date="2021" name="New Phytol.">
        <title>Evolutionary innovations through gain and loss of genes in the ectomycorrhizal Boletales.</title>
        <authorList>
            <person name="Wu G."/>
            <person name="Miyauchi S."/>
            <person name="Morin E."/>
            <person name="Kuo A."/>
            <person name="Drula E."/>
            <person name="Varga T."/>
            <person name="Kohler A."/>
            <person name="Feng B."/>
            <person name="Cao Y."/>
            <person name="Lipzen A."/>
            <person name="Daum C."/>
            <person name="Hundley H."/>
            <person name="Pangilinan J."/>
            <person name="Johnson J."/>
            <person name="Barry K."/>
            <person name="LaButti K."/>
            <person name="Ng V."/>
            <person name="Ahrendt S."/>
            <person name="Min B."/>
            <person name="Choi I.G."/>
            <person name="Park H."/>
            <person name="Plett J.M."/>
            <person name="Magnuson J."/>
            <person name="Spatafora J.W."/>
            <person name="Nagy L.G."/>
            <person name="Henrissat B."/>
            <person name="Grigoriev I.V."/>
            <person name="Yang Z.L."/>
            <person name="Xu J."/>
            <person name="Martin F.M."/>
        </authorList>
    </citation>
    <scope>NUCLEOTIDE SEQUENCE</scope>
    <source>
        <strain evidence="1">ATCC 28755</strain>
    </source>
</reference>
<evidence type="ECO:0000313" key="2">
    <source>
        <dbReference type="Proteomes" id="UP000790377"/>
    </source>
</evidence>
<keyword evidence="2" id="KW-1185">Reference proteome</keyword>